<gene>
    <name evidence="1" type="ORF">SAMN05444266_103382</name>
</gene>
<dbReference type="InterPro" id="IPR045929">
    <property type="entry name" value="DUF6348"/>
</dbReference>
<evidence type="ECO:0000313" key="2">
    <source>
        <dbReference type="Proteomes" id="UP000184420"/>
    </source>
</evidence>
<dbReference type="RefSeq" id="WP_073080174.1">
    <property type="nucleotide sequence ID" value="NZ_FRBL01000003.1"/>
</dbReference>
<sequence length="233" mass="27037">MTQAQQEQPVYVQILEALKIKLLEQHYKVNWLKEEETLLVDDVLEIAADYEPTPDGHPLVMKLVYVVIHREYFPKGIIEFLAGIGDTLEDRIDNGNNNFLQLVLPPILDSLNPTHNPDLDLVDDQDNEWHVKAGDMGLQGEWEEQPEDEVILLQLHEQLKEKLAEQSQPFCWLKVYTAINNDGTKIHECNFNNVHWEAGDEQISKIPESWDTPQVFKAIKQFVMLRRCGVEER</sequence>
<dbReference type="Pfam" id="PF19875">
    <property type="entry name" value="DUF6348"/>
    <property type="match status" value="1"/>
</dbReference>
<dbReference type="EMBL" id="FRBL01000003">
    <property type="protein sequence ID" value="SHL45304.1"/>
    <property type="molecule type" value="Genomic_DNA"/>
</dbReference>
<proteinExistence type="predicted"/>
<accession>A0A1M7ARE0</accession>
<dbReference type="AlphaFoldDB" id="A0A1M7ARE0"/>
<dbReference type="Proteomes" id="UP000184420">
    <property type="component" value="Unassembled WGS sequence"/>
</dbReference>
<protein>
    <submittedName>
        <fullName evidence="1">Uncharacterized protein</fullName>
    </submittedName>
</protein>
<name>A0A1M7ARE0_9BACT</name>
<organism evidence="1 2">
    <name type="scientific">Chitinophaga jiangningensis</name>
    <dbReference type="NCBI Taxonomy" id="1419482"/>
    <lineage>
        <taxon>Bacteria</taxon>
        <taxon>Pseudomonadati</taxon>
        <taxon>Bacteroidota</taxon>
        <taxon>Chitinophagia</taxon>
        <taxon>Chitinophagales</taxon>
        <taxon>Chitinophagaceae</taxon>
        <taxon>Chitinophaga</taxon>
    </lineage>
</organism>
<dbReference type="OrthoDB" id="640499at2"/>
<keyword evidence="2" id="KW-1185">Reference proteome</keyword>
<dbReference type="STRING" id="1419482.SAMN05444266_103382"/>
<reference evidence="1 2" key="1">
    <citation type="submission" date="2016-11" db="EMBL/GenBank/DDBJ databases">
        <authorList>
            <person name="Jaros S."/>
            <person name="Januszkiewicz K."/>
            <person name="Wedrychowicz H."/>
        </authorList>
    </citation>
    <scope>NUCLEOTIDE SEQUENCE [LARGE SCALE GENOMIC DNA]</scope>
    <source>
        <strain evidence="1 2">DSM 27406</strain>
    </source>
</reference>
<evidence type="ECO:0000313" key="1">
    <source>
        <dbReference type="EMBL" id="SHL45304.1"/>
    </source>
</evidence>